<dbReference type="KEGG" id="lgi:LOTGIDRAFT_146358"/>
<feature type="domain" description="CCHC-type" evidence="2">
    <location>
        <begin position="168"/>
        <end position="182"/>
    </location>
</feature>
<dbReference type="CTD" id="20235098"/>
<dbReference type="GO" id="GO:0003676">
    <property type="term" value="F:nucleic acid binding"/>
    <property type="evidence" value="ECO:0007669"/>
    <property type="project" value="InterPro"/>
</dbReference>
<dbReference type="GO" id="GO:0008270">
    <property type="term" value="F:zinc ion binding"/>
    <property type="evidence" value="ECO:0007669"/>
    <property type="project" value="UniProtKB-KW"/>
</dbReference>
<reference evidence="3 4" key="1">
    <citation type="journal article" date="2013" name="Nature">
        <title>Insights into bilaterian evolution from three spiralian genomes.</title>
        <authorList>
            <person name="Simakov O."/>
            <person name="Marletaz F."/>
            <person name="Cho S.J."/>
            <person name="Edsinger-Gonzales E."/>
            <person name="Havlak P."/>
            <person name="Hellsten U."/>
            <person name="Kuo D.H."/>
            <person name="Larsson T."/>
            <person name="Lv J."/>
            <person name="Arendt D."/>
            <person name="Savage R."/>
            <person name="Osoegawa K."/>
            <person name="de Jong P."/>
            <person name="Grimwood J."/>
            <person name="Chapman J.A."/>
            <person name="Shapiro H."/>
            <person name="Aerts A."/>
            <person name="Otillar R.P."/>
            <person name="Terry A.Y."/>
            <person name="Boore J.L."/>
            <person name="Grigoriev I.V."/>
            <person name="Lindberg D.R."/>
            <person name="Seaver E.C."/>
            <person name="Weisblat D.A."/>
            <person name="Putnam N.H."/>
            <person name="Rokhsar D.S."/>
        </authorList>
    </citation>
    <scope>NUCLEOTIDE SEQUENCE [LARGE SCALE GENOMIC DNA]</scope>
</reference>
<dbReference type="RefSeq" id="XP_009064876.1">
    <property type="nucleotide sequence ID" value="XM_009066628.1"/>
</dbReference>
<evidence type="ECO:0000313" key="4">
    <source>
        <dbReference type="Proteomes" id="UP000030746"/>
    </source>
</evidence>
<dbReference type="AlphaFoldDB" id="V3ZPM2"/>
<dbReference type="EMBL" id="KB203516">
    <property type="protein sequence ID" value="ESO84435.1"/>
    <property type="molecule type" value="Genomic_DNA"/>
</dbReference>
<dbReference type="InterPro" id="IPR001878">
    <property type="entry name" value="Znf_CCHC"/>
</dbReference>
<dbReference type="OrthoDB" id="6128564at2759"/>
<keyword evidence="1" id="KW-0863">Zinc-finger</keyword>
<dbReference type="PROSITE" id="PS50158">
    <property type="entry name" value="ZF_CCHC"/>
    <property type="match status" value="1"/>
</dbReference>
<evidence type="ECO:0000256" key="1">
    <source>
        <dbReference type="PROSITE-ProRule" id="PRU00047"/>
    </source>
</evidence>
<gene>
    <name evidence="3" type="ORF">LOTGIDRAFT_146358</name>
</gene>
<keyword evidence="1" id="KW-0862">Zinc</keyword>
<name>V3ZPM2_LOTGI</name>
<evidence type="ECO:0000259" key="2">
    <source>
        <dbReference type="PROSITE" id="PS50158"/>
    </source>
</evidence>
<proteinExistence type="predicted"/>
<dbReference type="SMART" id="SM00343">
    <property type="entry name" value="ZnF_C2HC"/>
    <property type="match status" value="2"/>
</dbReference>
<evidence type="ECO:0000313" key="3">
    <source>
        <dbReference type="EMBL" id="ESO84435.1"/>
    </source>
</evidence>
<dbReference type="InterPro" id="IPR036875">
    <property type="entry name" value="Znf_CCHC_sf"/>
</dbReference>
<dbReference type="Gene3D" id="4.10.60.10">
    <property type="entry name" value="Zinc finger, CCHC-type"/>
    <property type="match status" value="1"/>
</dbReference>
<keyword evidence="1" id="KW-0479">Metal-binding</keyword>
<protein>
    <recommendedName>
        <fullName evidence="2">CCHC-type domain-containing protein</fullName>
    </recommendedName>
</protein>
<accession>V3ZPM2</accession>
<dbReference type="SUPFAM" id="SSF57756">
    <property type="entry name" value="Retrovirus zinc finger-like domains"/>
    <property type="match status" value="1"/>
</dbReference>
<dbReference type="Proteomes" id="UP000030746">
    <property type="component" value="Unassembled WGS sequence"/>
</dbReference>
<dbReference type="HOGENOM" id="CLU_060421_1_0_1"/>
<feature type="non-terminal residue" evidence="3">
    <location>
        <position position="219"/>
    </location>
</feature>
<organism evidence="3 4">
    <name type="scientific">Lottia gigantea</name>
    <name type="common">Giant owl limpet</name>
    <dbReference type="NCBI Taxonomy" id="225164"/>
    <lineage>
        <taxon>Eukaryota</taxon>
        <taxon>Metazoa</taxon>
        <taxon>Spiralia</taxon>
        <taxon>Lophotrochozoa</taxon>
        <taxon>Mollusca</taxon>
        <taxon>Gastropoda</taxon>
        <taxon>Patellogastropoda</taxon>
        <taxon>Lottioidea</taxon>
        <taxon>Lottiidae</taxon>
        <taxon>Lottia</taxon>
    </lineage>
</organism>
<sequence length="219" mass="25306">MFNVNTTDIKRNTINVELYQGLKIVDIIDEIEDIVGENSVIAACPTTGNVEITFDNHERLKHLLNKPIVVHDKVLSYNLIGSKIMVVSFMNIPCYIPDNEILTKLAQWNVKPLGNIRHRTIRYKDRNIPDGTRFIKCEFPPEVTSLPYATFFDGRSFTIKHNNQQKVCFECFKPGHDIKDCPVTICRRCKQSGHIKKFCIEEICDDCTEFNYKCLCKTE</sequence>
<keyword evidence="4" id="KW-1185">Reference proteome</keyword>
<dbReference type="GeneID" id="20235098"/>